<dbReference type="Proteomes" id="UP000823561">
    <property type="component" value="Chromosome 17"/>
</dbReference>
<dbReference type="EMBL" id="JADWDJ010000017">
    <property type="protein sequence ID" value="KAG5267748.1"/>
    <property type="molecule type" value="Genomic_DNA"/>
</dbReference>
<name>A0AAV6FY57_9TELE</name>
<accession>A0AAV6FY57</accession>
<proteinExistence type="predicted"/>
<evidence type="ECO:0000313" key="3">
    <source>
        <dbReference type="Proteomes" id="UP000823561"/>
    </source>
</evidence>
<keyword evidence="3" id="KW-1185">Reference proteome</keyword>
<dbReference type="AlphaFoldDB" id="A0AAV6FY57"/>
<feature type="region of interest" description="Disordered" evidence="1">
    <location>
        <begin position="90"/>
        <end position="110"/>
    </location>
</feature>
<organism evidence="2 3">
    <name type="scientific">Alosa alosa</name>
    <name type="common">allis shad</name>
    <dbReference type="NCBI Taxonomy" id="278164"/>
    <lineage>
        <taxon>Eukaryota</taxon>
        <taxon>Metazoa</taxon>
        <taxon>Chordata</taxon>
        <taxon>Craniata</taxon>
        <taxon>Vertebrata</taxon>
        <taxon>Euteleostomi</taxon>
        <taxon>Actinopterygii</taxon>
        <taxon>Neopterygii</taxon>
        <taxon>Teleostei</taxon>
        <taxon>Clupei</taxon>
        <taxon>Clupeiformes</taxon>
        <taxon>Clupeoidei</taxon>
        <taxon>Clupeidae</taxon>
        <taxon>Alosa</taxon>
    </lineage>
</organism>
<feature type="region of interest" description="Disordered" evidence="1">
    <location>
        <begin position="14"/>
        <end position="41"/>
    </location>
</feature>
<protein>
    <submittedName>
        <fullName evidence="2">Uncharacterized protein</fullName>
    </submittedName>
</protein>
<comment type="caution">
    <text evidence="2">The sequence shown here is derived from an EMBL/GenBank/DDBJ whole genome shotgun (WGS) entry which is preliminary data.</text>
</comment>
<evidence type="ECO:0000256" key="1">
    <source>
        <dbReference type="SAM" id="MobiDB-lite"/>
    </source>
</evidence>
<evidence type="ECO:0000313" key="2">
    <source>
        <dbReference type="EMBL" id="KAG5267748.1"/>
    </source>
</evidence>
<feature type="compositionally biased region" description="Basic residues" evidence="1">
    <location>
        <begin position="26"/>
        <end position="39"/>
    </location>
</feature>
<reference evidence="2 3" key="1">
    <citation type="submission" date="2020-10" db="EMBL/GenBank/DDBJ databases">
        <title>Chromosome-scale genome assembly of the Allis shad, Alosa alosa.</title>
        <authorList>
            <person name="Margot Z."/>
            <person name="Christophe K."/>
            <person name="Cabau C."/>
            <person name="Louis A."/>
            <person name="Berthelot C."/>
            <person name="Parey E."/>
            <person name="Roest Crollius H."/>
            <person name="Montfort J."/>
            <person name="Robinson-Rechavi M."/>
            <person name="Bucao C."/>
            <person name="Bouchez O."/>
            <person name="Gislard M."/>
            <person name="Lluch J."/>
            <person name="Milhes M."/>
            <person name="Lampietro C."/>
            <person name="Lopez Roques C."/>
            <person name="Donnadieu C."/>
            <person name="Braasch I."/>
            <person name="Desvignes T."/>
            <person name="Postlethwait J."/>
            <person name="Bobe J."/>
            <person name="Guiguen Y."/>
        </authorList>
    </citation>
    <scope>NUCLEOTIDE SEQUENCE [LARGE SCALE GENOMIC DNA]</scope>
    <source>
        <strain evidence="2">M-15738</strain>
        <tissue evidence="2">Blood</tissue>
    </source>
</reference>
<sequence length="110" mass="12550">MLCCPCFPLRKKRKVQPEPVSTPERRPRRRPRRLFKKRKTGDAVIPEKDIVASQEPLAKDVPQVTMTTQMHFLSVTPTHRLYIELDSVPSVKSDASASPEPPGGWLQYNV</sequence>
<gene>
    <name evidence="2" type="ORF">AALO_G00225260</name>
</gene>